<gene>
    <name evidence="1" type="ORF">QU665_05890</name>
</gene>
<reference evidence="1 2" key="1">
    <citation type="submission" date="2023-06" db="EMBL/GenBank/DDBJ databases">
        <title>Actinomyces orist ORNL 0101 HMT-893 genome.</title>
        <authorList>
            <person name="Johnston C.D."/>
            <person name="Chen T."/>
            <person name="Dewhirst F.E."/>
        </authorList>
    </citation>
    <scope>NUCLEOTIDE SEQUENCE [LARGE SCALE GENOMIC DNA]</scope>
    <source>
        <strain evidence="1 2">ORNL 0101</strain>
    </source>
</reference>
<keyword evidence="2" id="KW-1185">Reference proteome</keyword>
<dbReference type="Pfam" id="PF19818">
    <property type="entry name" value="DUF6301"/>
    <property type="match status" value="1"/>
</dbReference>
<dbReference type="AlphaFoldDB" id="A0AAW9KI25"/>
<dbReference type="Proteomes" id="UP001289581">
    <property type="component" value="Unassembled WGS sequence"/>
</dbReference>
<name>A0AAW9KI25_9ACTO</name>
<evidence type="ECO:0000313" key="1">
    <source>
        <dbReference type="EMBL" id="MEA1304596.1"/>
    </source>
</evidence>
<dbReference type="InterPro" id="IPR046268">
    <property type="entry name" value="DUF6301"/>
</dbReference>
<sequence length="187" mass="20683">MSTPPSIQDYSQHAGTPFYAYTTEQMVAIVRTWAEHAWPITLAEAFTLRDQYGWIPAPGDGTLFSTQVSNGELDGAITEDIQNSNLVGSINSRMTTRAPIELKSSQISTITQSIYTNYRSALSALYGPPEDDTDSTGPYSTWTLRSSASITLSCVSTFVEVEICSPADTKNKELWRFYENKYGPDIP</sequence>
<protein>
    <submittedName>
        <fullName evidence="1">DUF6301 family protein</fullName>
    </submittedName>
</protein>
<dbReference type="RefSeq" id="WP_322911944.1">
    <property type="nucleotide sequence ID" value="NZ_JAXBCZ010000001.1"/>
</dbReference>
<accession>A0AAW9KI25</accession>
<comment type="caution">
    <text evidence="1">The sequence shown here is derived from an EMBL/GenBank/DDBJ whole genome shotgun (WGS) entry which is preliminary data.</text>
</comment>
<dbReference type="EMBL" id="JAXBCZ010000001">
    <property type="protein sequence ID" value="MEA1304596.1"/>
    <property type="molecule type" value="Genomic_DNA"/>
</dbReference>
<proteinExistence type="predicted"/>
<evidence type="ECO:0000313" key="2">
    <source>
        <dbReference type="Proteomes" id="UP001289581"/>
    </source>
</evidence>
<organism evidence="1 2">
    <name type="scientific">Actinomyces oris</name>
    <dbReference type="NCBI Taxonomy" id="544580"/>
    <lineage>
        <taxon>Bacteria</taxon>
        <taxon>Bacillati</taxon>
        <taxon>Actinomycetota</taxon>
        <taxon>Actinomycetes</taxon>
        <taxon>Actinomycetales</taxon>
        <taxon>Actinomycetaceae</taxon>
        <taxon>Actinomyces</taxon>
    </lineage>
</organism>